<proteinExistence type="predicted"/>
<name>A0A1N7AGQ0_9ACTN</name>
<dbReference type="STRING" id="1198245.SAMN05444858_109113"/>
<feature type="compositionally biased region" description="Low complexity" evidence="1">
    <location>
        <begin position="62"/>
        <end position="78"/>
    </location>
</feature>
<organism evidence="3 4">
    <name type="scientific">Micromonospora avicenniae</name>
    <dbReference type="NCBI Taxonomy" id="1198245"/>
    <lineage>
        <taxon>Bacteria</taxon>
        <taxon>Bacillati</taxon>
        <taxon>Actinomycetota</taxon>
        <taxon>Actinomycetes</taxon>
        <taxon>Micromonosporales</taxon>
        <taxon>Micromonosporaceae</taxon>
        <taxon>Micromonospora</taxon>
    </lineage>
</organism>
<dbReference type="Proteomes" id="UP000186004">
    <property type="component" value="Unassembled WGS sequence"/>
</dbReference>
<evidence type="ECO:0000313" key="3">
    <source>
        <dbReference type="EMBL" id="SIR38209.1"/>
    </source>
</evidence>
<protein>
    <submittedName>
        <fullName evidence="3">Uncharacterized protein</fullName>
    </submittedName>
</protein>
<evidence type="ECO:0000256" key="1">
    <source>
        <dbReference type="SAM" id="MobiDB-lite"/>
    </source>
</evidence>
<evidence type="ECO:0000256" key="2">
    <source>
        <dbReference type="SAM" id="SignalP"/>
    </source>
</evidence>
<dbReference type="OrthoDB" id="5148907at2"/>
<keyword evidence="2" id="KW-0732">Signal</keyword>
<feature type="region of interest" description="Disordered" evidence="1">
    <location>
        <begin position="19"/>
        <end position="85"/>
    </location>
</feature>
<feature type="signal peptide" evidence="2">
    <location>
        <begin position="1"/>
        <end position="21"/>
    </location>
</feature>
<dbReference type="RefSeq" id="WP_076471158.1">
    <property type="nucleotide sequence ID" value="NZ_FTNF01000009.1"/>
</dbReference>
<dbReference type="EMBL" id="FTNF01000009">
    <property type="protein sequence ID" value="SIR38209.1"/>
    <property type="molecule type" value="Genomic_DNA"/>
</dbReference>
<feature type="compositionally biased region" description="Pro residues" evidence="1">
    <location>
        <begin position="43"/>
        <end position="61"/>
    </location>
</feature>
<gene>
    <name evidence="3" type="ORF">SAMN05444858_109113</name>
</gene>
<reference evidence="3 4" key="1">
    <citation type="submission" date="2017-01" db="EMBL/GenBank/DDBJ databases">
        <authorList>
            <person name="Mah S.A."/>
            <person name="Swanson W.J."/>
            <person name="Moy G.W."/>
            <person name="Vacquier V.D."/>
        </authorList>
    </citation>
    <scope>NUCLEOTIDE SEQUENCE [LARGE SCALE GENOMIC DNA]</scope>
    <source>
        <strain evidence="3 4">DSM 45758</strain>
    </source>
</reference>
<feature type="compositionally biased region" description="Low complexity" evidence="1">
    <location>
        <begin position="26"/>
        <end position="37"/>
    </location>
</feature>
<feature type="chain" id="PRO_5039626213" evidence="2">
    <location>
        <begin position="22"/>
        <end position="152"/>
    </location>
</feature>
<sequence length="152" mass="15042">MRTLRLAAVALATVAALSACGGQDGTGTPTTMPTSTGASPVTDQPPTPSTGPATPTPPSVSTPPRATTKPGGTIKPGGPTLPPPVAGTELTGTIVAGVEANCLLLDGYLLIGGPRDVLAVGARVTVTGRVQRGMMTTCQQGTPFVVEAARRS</sequence>
<evidence type="ECO:0000313" key="4">
    <source>
        <dbReference type="Proteomes" id="UP000186004"/>
    </source>
</evidence>
<dbReference type="PROSITE" id="PS51257">
    <property type="entry name" value="PROKAR_LIPOPROTEIN"/>
    <property type="match status" value="1"/>
</dbReference>
<dbReference type="AlphaFoldDB" id="A0A1N7AGQ0"/>
<accession>A0A1N7AGQ0</accession>
<keyword evidence="4" id="KW-1185">Reference proteome</keyword>